<dbReference type="Proteomes" id="UP000245119">
    <property type="component" value="Linkage Group LG3"/>
</dbReference>
<feature type="compositionally biased region" description="Basic and acidic residues" evidence="1">
    <location>
        <begin position="110"/>
        <end position="128"/>
    </location>
</feature>
<dbReference type="STRING" id="400727.A0A2T7PMW0"/>
<dbReference type="OrthoDB" id="5946976at2759"/>
<protein>
    <recommendedName>
        <fullName evidence="3">Beta-lactamase-related domain-containing protein</fullName>
    </recommendedName>
</protein>
<feature type="compositionally biased region" description="Basic and acidic residues" evidence="1">
    <location>
        <begin position="50"/>
        <end position="66"/>
    </location>
</feature>
<feature type="compositionally biased region" description="Basic and acidic residues" evidence="1">
    <location>
        <begin position="579"/>
        <end position="588"/>
    </location>
</feature>
<evidence type="ECO:0000313" key="4">
    <source>
        <dbReference type="EMBL" id="PVD34755.1"/>
    </source>
</evidence>
<accession>A0A2T7PMW0</accession>
<dbReference type="Pfam" id="PF00144">
    <property type="entry name" value="Beta-lactamase"/>
    <property type="match status" value="1"/>
</dbReference>
<dbReference type="PANTHER" id="PTHR46825">
    <property type="entry name" value="D-ALANYL-D-ALANINE-CARBOXYPEPTIDASE/ENDOPEPTIDASE AMPH"/>
    <property type="match status" value="1"/>
</dbReference>
<dbReference type="Gene3D" id="3.40.710.10">
    <property type="entry name" value="DD-peptidase/beta-lactamase superfamily"/>
    <property type="match status" value="1"/>
</dbReference>
<evidence type="ECO:0000259" key="3">
    <source>
        <dbReference type="Pfam" id="PF00144"/>
    </source>
</evidence>
<name>A0A2T7PMW0_POMCA</name>
<feature type="region of interest" description="Disordered" evidence="1">
    <location>
        <begin position="579"/>
        <end position="599"/>
    </location>
</feature>
<comment type="caution">
    <text evidence="4">The sequence shown here is derived from an EMBL/GenBank/DDBJ whole genome shotgun (WGS) entry which is preliminary data.</text>
</comment>
<dbReference type="PANTHER" id="PTHR46825:SF15">
    <property type="entry name" value="BETA-LACTAMASE-RELATED DOMAIN-CONTAINING PROTEIN"/>
    <property type="match status" value="1"/>
</dbReference>
<sequence>MTVFIAAVFCLSWFVLPSEATRVWNSDLQQKQNLPRSVGGKRVYAQTETEAGRTLERAKPGKDHTTGRKGKSKKIWDRKGRPKKFATLDPVSSVSGFHEAGSPNYLTRQQDQETRVNETPADAKDRKGQVTNEALTWKRQPSEKEVQQFQKLVVRTMECRNLPALSLSLVKRGRVVLATNLGYADPEARMPVMNETRFAIGSLTKAFTATVVTDFLMERNISLDIPVQKLLHSDFRLMDEHRTRSVTIRDLLGHRAGVPGYFNALLVGLPAHVTRSELLSKLQHLPAVAPLRSQFLYNNYLFTLAAHVVEVLSGQSWETLMRDRILRPLGMTSTGFVDRVDNFRDFALPCALVNGSFRNLTPELLFSVSPCGPAGSLYSTARDMAHWLRLLLADGKTSDGRQMLKDSVLKETFKAVMPPPGIGTDLTRPVYPISDVEQSYGMGWITSNYRGYRKIWHSGGIVTYSSRLWLLPGADAGLFVATSGPQTSQKAHGLTAITSLAADLLLGEEPWLNSSTVCSFPSPWNEHKATEVPVERHDVTTKKPSTKVAAQVVNDLDELTGTYFHEAFGEIVIERAESEDHKVTDKKSSNSSESATPTGNASTWLTLKFGRFGHLRISKVMEEANTWEGTFLGPLWYVTASDEAFAPLQVTFVHDRHGRVSKLRYPIDGQHDNIEFQKRVLHITGVSSHATSAAEVIFASSSLVMAVFSLLSTFTRR</sequence>
<organism evidence="4 5">
    <name type="scientific">Pomacea canaliculata</name>
    <name type="common">Golden apple snail</name>
    <dbReference type="NCBI Taxonomy" id="400727"/>
    <lineage>
        <taxon>Eukaryota</taxon>
        <taxon>Metazoa</taxon>
        <taxon>Spiralia</taxon>
        <taxon>Lophotrochozoa</taxon>
        <taxon>Mollusca</taxon>
        <taxon>Gastropoda</taxon>
        <taxon>Caenogastropoda</taxon>
        <taxon>Architaenioglossa</taxon>
        <taxon>Ampullarioidea</taxon>
        <taxon>Ampullariidae</taxon>
        <taxon>Pomacea</taxon>
    </lineage>
</organism>
<dbReference type="InterPro" id="IPR001466">
    <property type="entry name" value="Beta-lactam-related"/>
</dbReference>
<dbReference type="EMBL" id="PZQS01000003">
    <property type="protein sequence ID" value="PVD34755.1"/>
    <property type="molecule type" value="Genomic_DNA"/>
</dbReference>
<dbReference type="InterPro" id="IPR012338">
    <property type="entry name" value="Beta-lactam/transpept-like"/>
</dbReference>
<reference evidence="4 5" key="1">
    <citation type="submission" date="2018-04" db="EMBL/GenBank/DDBJ databases">
        <title>The genome of golden apple snail Pomacea canaliculata provides insight into stress tolerance and invasive adaptation.</title>
        <authorList>
            <person name="Liu C."/>
            <person name="Liu B."/>
            <person name="Ren Y."/>
            <person name="Zhang Y."/>
            <person name="Wang H."/>
            <person name="Li S."/>
            <person name="Jiang F."/>
            <person name="Yin L."/>
            <person name="Zhang G."/>
            <person name="Qian W."/>
            <person name="Fan W."/>
        </authorList>
    </citation>
    <scope>NUCLEOTIDE SEQUENCE [LARGE SCALE GENOMIC DNA]</scope>
    <source>
        <strain evidence="4">SZHN2017</strain>
        <tissue evidence="4">Muscle</tissue>
    </source>
</reference>
<dbReference type="InterPro" id="IPR050491">
    <property type="entry name" value="AmpC-like"/>
</dbReference>
<feature type="region of interest" description="Disordered" evidence="1">
    <location>
        <begin position="39"/>
        <end position="129"/>
    </location>
</feature>
<evidence type="ECO:0000256" key="1">
    <source>
        <dbReference type="SAM" id="MobiDB-lite"/>
    </source>
</evidence>
<evidence type="ECO:0000256" key="2">
    <source>
        <dbReference type="SAM" id="SignalP"/>
    </source>
</evidence>
<dbReference type="AlphaFoldDB" id="A0A2T7PMW0"/>
<dbReference type="SUPFAM" id="SSF56601">
    <property type="entry name" value="beta-lactamase/transpeptidase-like"/>
    <property type="match status" value="1"/>
</dbReference>
<proteinExistence type="predicted"/>
<keyword evidence="5" id="KW-1185">Reference proteome</keyword>
<evidence type="ECO:0000313" key="5">
    <source>
        <dbReference type="Proteomes" id="UP000245119"/>
    </source>
</evidence>
<gene>
    <name evidence="4" type="ORF">C0Q70_06032</name>
</gene>
<feature type="signal peptide" evidence="2">
    <location>
        <begin position="1"/>
        <end position="20"/>
    </location>
</feature>
<feature type="compositionally biased region" description="Polar residues" evidence="1">
    <location>
        <begin position="589"/>
        <end position="599"/>
    </location>
</feature>
<keyword evidence="2" id="KW-0732">Signal</keyword>
<feature type="domain" description="Beta-lactamase-related" evidence="3">
    <location>
        <begin position="149"/>
        <end position="491"/>
    </location>
</feature>
<feature type="chain" id="PRO_5015662992" description="Beta-lactamase-related domain-containing protein" evidence="2">
    <location>
        <begin position="21"/>
        <end position="717"/>
    </location>
</feature>